<evidence type="ECO:0000313" key="2">
    <source>
        <dbReference type="EMBL" id="KAK4754070.1"/>
    </source>
</evidence>
<name>A0AAN7PYW0_9MYRT</name>
<evidence type="ECO:0000256" key="1">
    <source>
        <dbReference type="SAM" id="MobiDB-lite"/>
    </source>
</evidence>
<comment type="caution">
    <text evidence="2">The sequence shown here is derived from an EMBL/GenBank/DDBJ whole genome shotgun (WGS) entry which is preliminary data.</text>
</comment>
<reference evidence="2 3" key="1">
    <citation type="journal article" date="2023" name="Hortic Res">
        <title>Pangenome of water caltrop reveals structural variations and asymmetric subgenome divergence after allopolyploidization.</title>
        <authorList>
            <person name="Zhang X."/>
            <person name="Chen Y."/>
            <person name="Wang L."/>
            <person name="Yuan Y."/>
            <person name="Fang M."/>
            <person name="Shi L."/>
            <person name="Lu R."/>
            <person name="Comes H.P."/>
            <person name="Ma Y."/>
            <person name="Chen Y."/>
            <person name="Huang G."/>
            <person name="Zhou Y."/>
            <person name="Zheng Z."/>
            <person name="Qiu Y."/>
        </authorList>
    </citation>
    <scope>NUCLEOTIDE SEQUENCE [LARGE SCALE GENOMIC DNA]</scope>
    <source>
        <tissue evidence="2">Roots</tissue>
    </source>
</reference>
<keyword evidence="3" id="KW-1185">Reference proteome</keyword>
<proteinExistence type="predicted"/>
<evidence type="ECO:0000313" key="3">
    <source>
        <dbReference type="Proteomes" id="UP001345219"/>
    </source>
</evidence>
<protein>
    <submittedName>
        <fullName evidence="2">Uncharacterized protein</fullName>
    </submittedName>
</protein>
<accession>A0AAN7PYW0</accession>
<dbReference type="Proteomes" id="UP001345219">
    <property type="component" value="Chromosome 2"/>
</dbReference>
<dbReference type="AlphaFoldDB" id="A0AAN7PYW0"/>
<dbReference type="EMBL" id="JAXIOK010000015">
    <property type="protein sequence ID" value="KAK4754070.1"/>
    <property type="molecule type" value="Genomic_DNA"/>
</dbReference>
<sequence length="147" mass="15961">MGKASPQHPIVRFGVRSEAKLPPGNPIIRLSSSGEPFVVASVDGKLILLAEGYLDLLPLGEHNPGLGQDQGPDQGEDHDQEAVADQDPEVMEGNVFNPSPSYSEVISMVTPSKAEEQPGFSNYMLQTVVLLQRTMAMCMCFMFQINT</sequence>
<feature type="region of interest" description="Disordered" evidence="1">
    <location>
        <begin position="60"/>
        <end position="96"/>
    </location>
</feature>
<gene>
    <name evidence="2" type="ORF">SAY87_002174</name>
</gene>
<organism evidence="2 3">
    <name type="scientific">Trapa incisa</name>
    <dbReference type="NCBI Taxonomy" id="236973"/>
    <lineage>
        <taxon>Eukaryota</taxon>
        <taxon>Viridiplantae</taxon>
        <taxon>Streptophyta</taxon>
        <taxon>Embryophyta</taxon>
        <taxon>Tracheophyta</taxon>
        <taxon>Spermatophyta</taxon>
        <taxon>Magnoliopsida</taxon>
        <taxon>eudicotyledons</taxon>
        <taxon>Gunneridae</taxon>
        <taxon>Pentapetalae</taxon>
        <taxon>rosids</taxon>
        <taxon>malvids</taxon>
        <taxon>Myrtales</taxon>
        <taxon>Lythraceae</taxon>
        <taxon>Trapa</taxon>
    </lineage>
</organism>